<keyword evidence="2" id="KW-0347">Helicase</keyword>
<proteinExistence type="inferred from homology"/>
<name>A0A2P4WY58_9STRA</name>
<accession>A0A2P4WY58</accession>
<keyword evidence="3" id="KW-1185">Reference proteome</keyword>
<keyword evidence="2" id="KW-0067">ATP-binding</keyword>
<protein>
    <submittedName>
        <fullName evidence="2">ATPdependent DNA helicase</fullName>
    </submittedName>
</protein>
<dbReference type="GO" id="GO:0005694">
    <property type="term" value="C:chromosome"/>
    <property type="evidence" value="ECO:0007669"/>
    <property type="project" value="TreeGrafter"/>
</dbReference>
<dbReference type="PANTHER" id="PTHR13710">
    <property type="entry name" value="DNA HELICASE RECQ FAMILY MEMBER"/>
    <property type="match status" value="1"/>
</dbReference>
<keyword evidence="2" id="KW-0547">Nucleotide-binding</keyword>
<dbReference type="GO" id="GO:0009378">
    <property type="term" value="F:four-way junction helicase activity"/>
    <property type="evidence" value="ECO:0007669"/>
    <property type="project" value="TreeGrafter"/>
</dbReference>
<dbReference type="GO" id="GO:0043138">
    <property type="term" value="F:3'-5' DNA helicase activity"/>
    <property type="evidence" value="ECO:0007669"/>
    <property type="project" value="TreeGrafter"/>
</dbReference>
<keyword evidence="2" id="KW-0378">Hydrolase</keyword>
<organism evidence="2 3">
    <name type="scientific">Phytophthora palmivora</name>
    <dbReference type="NCBI Taxonomy" id="4796"/>
    <lineage>
        <taxon>Eukaryota</taxon>
        <taxon>Sar</taxon>
        <taxon>Stramenopiles</taxon>
        <taxon>Oomycota</taxon>
        <taxon>Peronosporomycetes</taxon>
        <taxon>Peronosporales</taxon>
        <taxon>Peronosporaceae</taxon>
        <taxon>Phytophthora</taxon>
    </lineage>
</organism>
<dbReference type="Gene3D" id="3.40.50.300">
    <property type="entry name" value="P-loop containing nucleotide triphosphate hydrolases"/>
    <property type="match status" value="1"/>
</dbReference>
<reference evidence="2 3" key="1">
    <citation type="journal article" date="2017" name="Genome Biol. Evol.">
        <title>Phytophthora megakarya and P. palmivora, closely related causal agents of cacao black pod rot, underwent increases in genome sizes and gene numbers by different mechanisms.</title>
        <authorList>
            <person name="Ali S.S."/>
            <person name="Shao J."/>
            <person name="Lary D.J."/>
            <person name="Kronmiller B."/>
            <person name="Shen D."/>
            <person name="Strem M.D."/>
            <person name="Amoako-Attah I."/>
            <person name="Akrofi A.Y."/>
            <person name="Begoude B.A."/>
            <person name="Ten Hoopen G.M."/>
            <person name="Coulibaly K."/>
            <person name="Kebe B.I."/>
            <person name="Melnick R.L."/>
            <person name="Guiltinan M.J."/>
            <person name="Tyler B.M."/>
            <person name="Meinhardt L.W."/>
            <person name="Bailey B.A."/>
        </authorList>
    </citation>
    <scope>NUCLEOTIDE SEQUENCE [LARGE SCALE GENOMIC DNA]</scope>
    <source>
        <strain evidence="3">sbr112.9</strain>
    </source>
</reference>
<gene>
    <name evidence="2" type="ORF">PHPALM_37150</name>
</gene>
<evidence type="ECO:0000256" key="1">
    <source>
        <dbReference type="ARBA" id="ARBA00005446"/>
    </source>
</evidence>
<dbReference type="GO" id="GO:0000724">
    <property type="term" value="P:double-strand break repair via homologous recombination"/>
    <property type="evidence" value="ECO:0007669"/>
    <property type="project" value="TreeGrafter"/>
</dbReference>
<dbReference type="InterPro" id="IPR027417">
    <property type="entry name" value="P-loop_NTPase"/>
</dbReference>
<dbReference type="GO" id="GO:0005634">
    <property type="term" value="C:nucleus"/>
    <property type="evidence" value="ECO:0007669"/>
    <property type="project" value="TreeGrafter"/>
</dbReference>
<dbReference type="SUPFAM" id="SSF52540">
    <property type="entry name" value="P-loop containing nucleoside triphosphate hydrolases"/>
    <property type="match status" value="1"/>
</dbReference>
<comment type="similarity">
    <text evidence="1">Belongs to the helicase family. RecQ subfamily.</text>
</comment>
<dbReference type="Proteomes" id="UP000237271">
    <property type="component" value="Unassembled WGS sequence"/>
</dbReference>
<evidence type="ECO:0000313" key="2">
    <source>
        <dbReference type="EMBL" id="POM58234.1"/>
    </source>
</evidence>
<sequence length="65" mass="7234">MAFHAGMDPEAKEKVRTGFARGRVRVVVATVAFGMGIDKKNWRVTYSRLDVLVVMGSQHEHSSIC</sequence>
<dbReference type="AlphaFoldDB" id="A0A2P4WY58"/>
<comment type="caution">
    <text evidence="2">The sequence shown here is derived from an EMBL/GenBank/DDBJ whole genome shotgun (WGS) entry which is preliminary data.</text>
</comment>
<dbReference type="PANTHER" id="PTHR13710:SF108">
    <property type="entry name" value="ATP-DEPENDENT DNA HELICASE Q4"/>
    <property type="match status" value="1"/>
</dbReference>
<evidence type="ECO:0000313" key="3">
    <source>
        <dbReference type="Proteomes" id="UP000237271"/>
    </source>
</evidence>
<dbReference type="EMBL" id="NCKW01020307">
    <property type="protein sequence ID" value="POM58234.1"/>
    <property type="molecule type" value="Genomic_DNA"/>
</dbReference>
<dbReference type="GO" id="GO:0005737">
    <property type="term" value="C:cytoplasm"/>
    <property type="evidence" value="ECO:0007669"/>
    <property type="project" value="TreeGrafter"/>
</dbReference>